<protein>
    <recommendedName>
        <fullName evidence="3">Pullulanase</fullName>
    </recommendedName>
</protein>
<name>A0ABS4JF58_9BACL</name>
<evidence type="ECO:0000313" key="2">
    <source>
        <dbReference type="Proteomes" id="UP001519288"/>
    </source>
</evidence>
<sequence>MENITAYSIEFIKDPFGIVDGERYEFILDFEVDEEDELYTPSGIYLRVIYGVKADSQGIVKHHILERGTDKYLDFELEDEELQEIESFCKEHLSEAQV</sequence>
<reference evidence="1 2" key="1">
    <citation type="submission" date="2021-03" db="EMBL/GenBank/DDBJ databases">
        <title>Genomic Encyclopedia of Type Strains, Phase IV (KMG-IV): sequencing the most valuable type-strain genomes for metagenomic binning, comparative biology and taxonomic classification.</title>
        <authorList>
            <person name="Goeker M."/>
        </authorList>
    </citation>
    <scope>NUCLEOTIDE SEQUENCE [LARGE SCALE GENOMIC DNA]</scope>
    <source>
        <strain evidence="1 2">DSM 26806</strain>
    </source>
</reference>
<dbReference type="RefSeq" id="WP_209860294.1">
    <property type="nucleotide sequence ID" value="NZ_JAGGLD010000001.1"/>
</dbReference>
<dbReference type="EMBL" id="JAGGLD010000001">
    <property type="protein sequence ID" value="MBP2000349.1"/>
    <property type="molecule type" value="Genomic_DNA"/>
</dbReference>
<organism evidence="1 2">
    <name type="scientific">Paenibacillus shirakamiensis</name>
    <dbReference type="NCBI Taxonomy" id="1265935"/>
    <lineage>
        <taxon>Bacteria</taxon>
        <taxon>Bacillati</taxon>
        <taxon>Bacillota</taxon>
        <taxon>Bacilli</taxon>
        <taxon>Bacillales</taxon>
        <taxon>Paenibacillaceae</taxon>
        <taxon>Paenibacillus</taxon>
    </lineage>
</organism>
<evidence type="ECO:0000313" key="1">
    <source>
        <dbReference type="EMBL" id="MBP2000349.1"/>
    </source>
</evidence>
<comment type="caution">
    <text evidence="1">The sequence shown here is derived from an EMBL/GenBank/DDBJ whole genome shotgun (WGS) entry which is preliminary data.</text>
</comment>
<proteinExistence type="predicted"/>
<evidence type="ECO:0008006" key="3">
    <source>
        <dbReference type="Google" id="ProtNLM"/>
    </source>
</evidence>
<dbReference type="Proteomes" id="UP001519288">
    <property type="component" value="Unassembled WGS sequence"/>
</dbReference>
<keyword evidence="2" id="KW-1185">Reference proteome</keyword>
<gene>
    <name evidence="1" type="ORF">J2Z69_001368</name>
</gene>
<dbReference type="InterPro" id="IPR045424">
    <property type="entry name" value="DUF6509"/>
</dbReference>
<dbReference type="Pfam" id="PF20119">
    <property type="entry name" value="DUF6509"/>
    <property type="match status" value="1"/>
</dbReference>
<accession>A0ABS4JF58</accession>